<feature type="transmembrane region" description="Helical" evidence="1">
    <location>
        <begin position="114"/>
        <end position="133"/>
    </location>
</feature>
<dbReference type="KEGG" id="moy:CVS54_02317"/>
<feature type="transmembrane region" description="Helical" evidence="1">
    <location>
        <begin position="83"/>
        <end position="107"/>
    </location>
</feature>
<protein>
    <submittedName>
        <fullName evidence="2">Uncharacterized protein</fullName>
    </submittedName>
</protein>
<dbReference type="Proteomes" id="UP000274841">
    <property type="component" value="Chromosome"/>
</dbReference>
<keyword evidence="1" id="KW-1133">Transmembrane helix</keyword>
<evidence type="ECO:0000313" key="2">
    <source>
        <dbReference type="EMBL" id="AZS40972.1"/>
    </source>
</evidence>
<accession>A0A3Q9J4B0</accession>
<keyword evidence="1" id="KW-0472">Membrane</keyword>
<evidence type="ECO:0000313" key="3">
    <source>
        <dbReference type="Proteomes" id="UP000274841"/>
    </source>
</evidence>
<organism evidence="2 3">
    <name type="scientific">Microbacterium oxydans</name>
    <dbReference type="NCBI Taxonomy" id="82380"/>
    <lineage>
        <taxon>Bacteria</taxon>
        <taxon>Bacillati</taxon>
        <taxon>Actinomycetota</taxon>
        <taxon>Actinomycetes</taxon>
        <taxon>Micrococcales</taxon>
        <taxon>Microbacteriaceae</taxon>
        <taxon>Microbacterium</taxon>
    </lineage>
</organism>
<name>A0A3Q9J4B0_9MICO</name>
<proteinExistence type="predicted"/>
<feature type="transmembrane region" description="Helical" evidence="1">
    <location>
        <begin position="49"/>
        <end position="71"/>
    </location>
</feature>
<sequence>MPANCDASVNARPTPLWEHMTFSILLHENREIKGFLLIRSMGDTVRAPGIALAAAAVLALEAVALLVFAVIELAGLGAGDAASLPTALALIVLTLIGAAALVAFAVGTRSGKSWARSGGVVFQVLAVALALASLTLQPISWPFTLGVGLPGLVGFALLITSARREGPQRAAE</sequence>
<dbReference type="EMBL" id="CP031422">
    <property type="protein sequence ID" value="AZS40972.1"/>
    <property type="molecule type" value="Genomic_DNA"/>
</dbReference>
<dbReference type="AlphaFoldDB" id="A0A3Q9J4B0"/>
<evidence type="ECO:0000256" key="1">
    <source>
        <dbReference type="SAM" id="Phobius"/>
    </source>
</evidence>
<feature type="transmembrane region" description="Helical" evidence="1">
    <location>
        <begin position="139"/>
        <end position="159"/>
    </location>
</feature>
<reference evidence="2 3" key="1">
    <citation type="submission" date="2018-08" db="EMBL/GenBank/DDBJ databases">
        <title>Microbacterium oxydans strain HG3.</title>
        <authorList>
            <person name="ORTET P."/>
        </authorList>
    </citation>
    <scope>NUCLEOTIDE SEQUENCE [LARGE SCALE GENOMIC DNA]</scope>
    <source>
        <strain evidence="2 3">HG3</strain>
    </source>
</reference>
<gene>
    <name evidence="2" type="ORF">CVS54_02317</name>
</gene>
<keyword evidence="1" id="KW-0812">Transmembrane</keyword>